<evidence type="ECO:0000256" key="5">
    <source>
        <dbReference type="ARBA" id="ARBA00023049"/>
    </source>
</evidence>
<keyword evidence="4 6" id="KW-0862">Zinc</keyword>
<feature type="signal peptide" evidence="7">
    <location>
        <begin position="1"/>
        <end position="20"/>
    </location>
</feature>
<evidence type="ECO:0000256" key="1">
    <source>
        <dbReference type="ARBA" id="ARBA00022670"/>
    </source>
</evidence>
<comment type="cofactor">
    <cofactor evidence="6">
        <name>Zn(2+)</name>
        <dbReference type="ChEBI" id="CHEBI:29105"/>
    </cofactor>
    <text evidence="6">Binds 1 zinc ion per subunit.</text>
</comment>
<feature type="domain" description="Peptidase M48" evidence="8">
    <location>
        <begin position="53"/>
        <end position="244"/>
    </location>
</feature>
<dbReference type="PANTHER" id="PTHR22726:SF1">
    <property type="entry name" value="METALLOENDOPEPTIDASE OMA1, MITOCHONDRIAL"/>
    <property type="match status" value="1"/>
</dbReference>
<dbReference type="PANTHER" id="PTHR22726">
    <property type="entry name" value="METALLOENDOPEPTIDASE OMA1"/>
    <property type="match status" value="1"/>
</dbReference>
<keyword evidence="10" id="KW-1185">Reference proteome</keyword>
<evidence type="ECO:0000313" key="10">
    <source>
        <dbReference type="Proteomes" id="UP000004088"/>
    </source>
</evidence>
<protein>
    <submittedName>
        <fullName evidence="9">Peptidase, M48 family</fullName>
        <ecNumber evidence="9">3.4.24.-</ecNumber>
    </submittedName>
</protein>
<comment type="similarity">
    <text evidence="6">Belongs to the peptidase M48 family.</text>
</comment>
<evidence type="ECO:0000256" key="7">
    <source>
        <dbReference type="SAM" id="SignalP"/>
    </source>
</evidence>
<dbReference type="Gene3D" id="3.30.2010.10">
    <property type="entry name" value="Metalloproteases ('zincins'), catalytic domain"/>
    <property type="match status" value="1"/>
</dbReference>
<dbReference type="Proteomes" id="UP000004088">
    <property type="component" value="Unassembled WGS sequence"/>
</dbReference>
<keyword evidence="3 6" id="KW-0378">Hydrolase</keyword>
<keyword evidence="5 6" id="KW-0482">Metalloprotease</keyword>
<gene>
    <name evidence="9" type="primary">htpX</name>
    <name evidence="9" type="ORF">HMPREF9098_0903</name>
</gene>
<evidence type="ECO:0000256" key="6">
    <source>
        <dbReference type="RuleBase" id="RU003983"/>
    </source>
</evidence>
<keyword evidence="7" id="KW-0732">Signal</keyword>
<dbReference type="GO" id="GO:0016020">
    <property type="term" value="C:membrane"/>
    <property type="evidence" value="ECO:0007669"/>
    <property type="project" value="TreeGrafter"/>
</dbReference>
<organism evidence="9 10">
    <name type="scientific">Kingella denitrificans ATCC 33394</name>
    <dbReference type="NCBI Taxonomy" id="888741"/>
    <lineage>
        <taxon>Bacteria</taxon>
        <taxon>Pseudomonadati</taxon>
        <taxon>Pseudomonadota</taxon>
        <taxon>Betaproteobacteria</taxon>
        <taxon>Neisseriales</taxon>
        <taxon>Neisseriaceae</taxon>
        <taxon>Kingella</taxon>
    </lineage>
</organism>
<name>F0EYG9_9NEIS</name>
<evidence type="ECO:0000256" key="2">
    <source>
        <dbReference type="ARBA" id="ARBA00022723"/>
    </source>
</evidence>
<comment type="caution">
    <text evidence="9">The sequence shown here is derived from an EMBL/GenBank/DDBJ whole genome shotgun (WGS) entry which is preliminary data.</text>
</comment>
<proteinExistence type="inferred from homology"/>
<sequence>MKKRIAALCCAVLLSQAACNVIDSATINQQAALNYRQNMDKARAARVVDTTSATAKRVQAVFRRLVPFADAANQTGQPFQWEMTVIRSNELNAWAMPGGKMAVYTGIVEKLNLTDAEIAAIIGHEMTHALLEHSRKEANRSVGISLGAQLGSQILAATTGIDANTASKGVGLLTDLGLNKPFSRDAEREADLGGLKLMAQAGYNPEAAISVWNKMNRANDNNNALEKILSTHPTNNDRIELIRKELPNVMPIYQRARQR</sequence>
<evidence type="ECO:0000313" key="9">
    <source>
        <dbReference type="EMBL" id="EGC17577.1"/>
    </source>
</evidence>
<feature type="chain" id="PRO_5003250172" evidence="7">
    <location>
        <begin position="21"/>
        <end position="259"/>
    </location>
</feature>
<dbReference type="CDD" id="cd07331">
    <property type="entry name" value="M48C_Oma1_like"/>
    <property type="match status" value="1"/>
</dbReference>
<accession>F0EYG9</accession>
<dbReference type="HOGENOM" id="CLU_029002_5_0_4"/>
<dbReference type="AlphaFoldDB" id="F0EYG9"/>
<dbReference type="RefSeq" id="WP_003782254.1">
    <property type="nucleotide sequence ID" value="NZ_GL870929.1"/>
</dbReference>
<keyword evidence="1 6" id="KW-0645">Protease</keyword>
<keyword evidence="2" id="KW-0479">Metal-binding</keyword>
<dbReference type="EMBL" id="AEWV01000015">
    <property type="protein sequence ID" value="EGC17577.1"/>
    <property type="molecule type" value="Genomic_DNA"/>
</dbReference>
<evidence type="ECO:0000259" key="8">
    <source>
        <dbReference type="Pfam" id="PF01435"/>
    </source>
</evidence>
<dbReference type="GO" id="GO:0046872">
    <property type="term" value="F:metal ion binding"/>
    <property type="evidence" value="ECO:0007669"/>
    <property type="project" value="UniProtKB-KW"/>
</dbReference>
<dbReference type="GO" id="GO:0004222">
    <property type="term" value="F:metalloendopeptidase activity"/>
    <property type="evidence" value="ECO:0007669"/>
    <property type="project" value="InterPro"/>
</dbReference>
<evidence type="ECO:0000256" key="3">
    <source>
        <dbReference type="ARBA" id="ARBA00022801"/>
    </source>
</evidence>
<evidence type="ECO:0000256" key="4">
    <source>
        <dbReference type="ARBA" id="ARBA00022833"/>
    </source>
</evidence>
<reference evidence="9 10" key="1">
    <citation type="submission" date="2011-01" db="EMBL/GenBank/DDBJ databases">
        <authorList>
            <person name="Muzny D."/>
            <person name="Qin X."/>
            <person name="Deng J."/>
            <person name="Jiang H."/>
            <person name="Liu Y."/>
            <person name="Qu J."/>
            <person name="Song X.-Z."/>
            <person name="Zhang L."/>
            <person name="Thornton R."/>
            <person name="Coyle M."/>
            <person name="Francisco L."/>
            <person name="Jackson L."/>
            <person name="Javaid M."/>
            <person name="Korchina V."/>
            <person name="Kovar C."/>
            <person name="Mata R."/>
            <person name="Mathew T."/>
            <person name="Ngo R."/>
            <person name="Nguyen L."/>
            <person name="Nguyen N."/>
            <person name="Okwuonu G."/>
            <person name="Ongeri F."/>
            <person name="Pham C."/>
            <person name="Simmons D."/>
            <person name="Wilczek-Boney K."/>
            <person name="Hale W."/>
            <person name="Jakkamsetti A."/>
            <person name="Pham P."/>
            <person name="Ruth R."/>
            <person name="San Lucas F."/>
            <person name="Warren J."/>
            <person name="Zhang J."/>
            <person name="Zhao Z."/>
            <person name="Zhou C."/>
            <person name="Zhu D."/>
            <person name="Lee S."/>
            <person name="Bess C."/>
            <person name="Blankenburg K."/>
            <person name="Forbes L."/>
            <person name="Fu Q."/>
            <person name="Gubbala S."/>
            <person name="Hirani K."/>
            <person name="Jayaseelan J.C."/>
            <person name="Lara F."/>
            <person name="Munidasa M."/>
            <person name="Palculict T."/>
            <person name="Patil S."/>
            <person name="Pu L.-L."/>
            <person name="Saada N."/>
            <person name="Tang L."/>
            <person name="Weissenberger G."/>
            <person name="Zhu Y."/>
            <person name="Hemphill L."/>
            <person name="Shang Y."/>
            <person name="Youmans B."/>
            <person name="Ayvaz T."/>
            <person name="Ross M."/>
            <person name="Santibanez J."/>
            <person name="Aqrawi P."/>
            <person name="Gross S."/>
            <person name="Joshi V."/>
            <person name="Fowler G."/>
            <person name="Nazareth L."/>
            <person name="Reid J."/>
            <person name="Worley K."/>
            <person name="Petrosino J."/>
            <person name="Highlander S."/>
            <person name="Gibbs R."/>
        </authorList>
    </citation>
    <scope>NUCLEOTIDE SEQUENCE [LARGE SCALE GENOMIC DNA]</scope>
    <source>
        <strain evidence="9 10">ATCC 33394</strain>
    </source>
</reference>
<dbReference type="GO" id="GO:0051603">
    <property type="term" value="P:proteolysis involved in protein catabolic process"/>
    <property type="evidence" value="ECO:0007669"/>
    <property type="project" value="TreeGrafter"/>
</dbReference>
<dbReference type="Pfam" id="PF01435">
    <property type="entry name" value="Peptidase_M48"/>
    <property type="match status" value="1"/>
</dbReference>
<dbReference type="InterPro" id="IPR051156">
    <property type="entry name" value="Mito/Outer_Membr_Metalloprot"/>
</dbReference>
<dbReference type="InterPro" id="IPR001915">
    <property type="entry name" value="Peptidase_M48"/>
</dbReference>
<dbReference type="STRING" id="888741.HMPREF9098_0903"/>
<dbReference type="EC" id="3.4.24.-" evidence="9"/>